<dbReference type="Pfam" id="PF00535">
    <property type="entry name" value="Glycos_transf_2"/>
    <property type="match status" value="1"/>
</dbReference>
<keyword evidence="5" id="KW-0472">Membrane</keyword>
<name>A0A127M7H5_9GAMM</name>
<dbReference type="KEGG" id="zal:AZF00_13140"/>
<accession>A0A127M7H5</accession>
<keyword evidence="3" id="KW-0328">Glycosyltransferase</keyword>
<dbReference type="InterPro" id="IPR026461">
    <property type="entry name" value="Trfase_2_rSAM/seldom_assoc"/>
</dbReference>
<protein>
    <submittedName>
        <fullName evidence="7">Glycosyl transferase</fullName>
    </submittedName>
</protein>
<evidence type="ECO:0000256" key="3">
    <source>
        <dbReference type="ARBA" id="ARBA00022676"/>
    </source>
</evidence>
<dbReference type="CDD" id="cd02522">
    <property type="entry name" value="GT_2_like_a"/>
    <property type="match status" value="1"/>
</dbReference>
<dbReference type="Proteomes" id="UP000074119">
    <property type="component" value="Chromosome"/>
</dbReference>
<evidence type="ECO:0000313" key="7">
    <source>
        <dbReference type="EMBL" id="AMO69189.1"/>
    </source>
</evidence>
<dbReference type="PANTHER" id="PTHR43646:SF2">
    <property type="entry name" value="GLYCOSYLTRANSFERASE 2-LIKE DOMAIN-CONTAINING PROTEIN"/>
    <property type="match status" value="1"/>
</dbReference>
<dbReference type="RefSeq" id="WP_008248628.1">
    <property type="nucleotide sequence ID" value="NZ_CP014544.1"/>
</dbReference>
<keyword evidence="4 7" id="KW-0808">Transferase</keyword>
<dbReference type="SUPFAM" id="SSF53448">
    <property type="entry name" value="Nucleotide-diphospho-sugar transferases"/>
    <property type="match status" value="1"/>
</dbReference>
<comment type="subcellular location">
    <subcellularLocation>
        <location evidence="1">Cell membrane</location>
    </subcellularLocation>
</comment>
<evidence type="ECO:0000256" key="5">
    <source>
        <dbReference type="ARBA" id="ARBA00023136"/>
    </source>
</evidence>
<sequence>MSVCDSDAVLSVIIPVLNEAAGLPALLTELIEQCGQCQNAVEVIFVDGGSSDASAALIAASGFRLVAGPRGRARQMNVGASLASGGYLLFLHADTLLPKHAFDRVISVLESGLWGRFDVRIRGKAQMFKVISWFMNWRSRLSGIATGDQAIFVREAAFIEVGGFPDQPLMEDIALSSLLREREAPVCLRNKVETSGRRWQERGVWRTILLMWRLRYLYWRGVPAEQLASRYE</sequence>
<evidence type="ECO:0000256" key="2">
    <source>
        <dbReference type="ARBA" id="ARBA00022475"/>
    </source>
</evidence>
<evidence type="ECO:0000259" key="6">
    <source>
        <dbReference type="Pfam" id="PF00535"/>
    </source>
</evidence>
<keyword evidence="2" id="KW-1003">Cell membrane</keyword>
<dbReference type="InterPro" id="IPR029044">
    <property type="entry name" value="Nucleotide-diphossugar_trans"/>
</dbReference>
<dbReference type="STRING" id="1470434.AZF00_13140"/>
<evidence type="ECO:0000256" key="1">
    <source>
        <dbReference type="ARBA" id="ARBA00004236"/>
    </source>
</evidence>
<dbReference type="PANTHER" id="PTHR43646">
    <property type="entry name" value="GLYCOSYLTRANSFERASE"/>
    <property type="match status" value="1"/>
</dbReference>
<organism evidence="7 8">
    <name type="scientific">Zhongshania aliphaticivorans</name>
    <dbReference type="NCBI Taxonomy" id="1470434"/>
    <lineage>
        <taxon>Bacteria</taxon>
        <taxon>Pseudomonadati</taxon>
        <taxon>Pseudomonadota</taxon>
        <taxon>Gammaproteobacteria</taxon>
        <taxon>Cellvibrionales</taxon>
        <taxon>Spongiibacteraceae</taxon>
        <taxon>Zhongshania</taxon>
    </lineage>
</organism>
<feature type="domain" description="Glycosyltransferase 2-like" evidence="6">
    <location>
        <begin position="11"/>
        <end position="139"/>
    </location>
</feature>
<dbReference type="NCBIfam" id="TIGR04283">
    <property type="entry name" value="glyco_like_mftF"/>
    <property type="match status" value="1"/>
</dbReference>
<dbReference type="GO" id="GO:0005886">
    <property type="term" value="C:plasma membrane"/>
    <property type="evidence" value="ECO:0007669"/>
    <property type="project" value="UniProtKB-SubCell"/>
</dbReference>
<dbReference type="EMBL" id="CP014544">
    <property type="protein sequence ID" value="AMO69189.1"/>
    <property type="molecule type" value="Genomic_DNA"/>
</dbReference>
<dbReference type="InterPro" id="IPR001173">
    <property type="entry name" value="Glyco_trans_2-like"/>
</dbReference>
<dbReference type="GO" id="GO:0016757">
    <property type="term" value="F:glycosyltransferase activity"/>
    <property type="evidence" value="ECO:0007669"/>
    <property type="project" value="UniProtKB-KW"/>
</dbReference>
<dbReference type="AlphaFoldDB" id="A0A127M7H5"/>
<evidence type="ECO:0000256" key="4">
    <source>
        <dbReference type="ARBA" id="ARBA00022679"/>
    </source>
</evidence>
<reference evidence="7 8" key="1">
    <citation type="submission" date="2015-12" db="EMBL/GenBank/DDBJ databases">
        <authorList>
            <person name="Shamseldin A."/>
            <person name="Moawad H."/>
            <person name="Abd El-Rahim W.M."/>
            <person name="Sadowsky M.J."/>
        </authorList>
    </citation>
    <scope>NUCLEOTIDE SEQUENCE [LARGE SCALE GENOMIC DNA]</scope>
    <source>
        <strain evidence="7 8">SM2</strain>
    </source>
</reference>
<evidence type="ECO:0000313" key="8">
    <source>
        <dbReference type="Proteomes" id="UP000074119"/>
    </source>
</evidence>
<proteinExistence type="predicted"/>
<gene>
    <name evidence="7" type="ORF">AZF00_13140</name>
</gene>
<dbReference type="Gene3D" id="3.90.550.10">
    <property type="entry name" value="Spore Coat Polysaccharide Biosynthesis Protein SpsA, Chain A"/>
    <property type="match status" value="1"/>
</dbReference>